<dbReference type="PANTHER" id="PTHR13285:SF18">
    <property type="entry name" value="PROTEIN-CYSTEINE N-PALMITOYLTRANSFERASE RASP"/>
    <property type="match status" value="1"/>
</dbReference>
<feature type="transmembrane region" description="Helical" evidence="5">
    <location>
        <begin position="55"/>
        <end position="73"/>
    </location>
</feature>
<evidence type="ECO:0000256" key="1">
    <source>
        <dbReference type="ARBA" id="ARBA00004141"/>
    </source>
</evidence>
<accession>G0UYX0</accession>
<feature type="transmembrane region" description="Helical" evidence="5">
    <location>
        <begin position="464"/>
        <end position="481"/>
    </location>
</feature>
<reference evidence="6" key="1">
    <citation type="journal article" date="2012" name="Proc. Natl. Acad. Sci. U.S.A.">
        <title>Antigenic diversity is generated by distinct evolutionary mechanisms in African trypanosome species.</title>
        <authorList>
            <person name="Jackson A.P."/>
            <person name="Berry A."/>
            <person name="Aslett M."/>
            <person name="Allison H.C."/>
            <person name="Burton P."/>
            <person name="Vavrova-Anderson J."/>
            <person name="Brown R."/>
            <person name="Browne H."/>
            <person name="Corton N."/>
            <person name="Hauser H."/>
            <person name="Gamble J."/>
            <person name="Gilderthorp R."/>
            <person name="Marcello L."/>
            <person name="McQuillan J."/>
            <person name="Otto T.D."/>
            <person name="Quail M.A."/>
            <person name="Sanders M.J."/>
            <person name="van Tonder A."/>
            <person name="Ginger M.L."/>
            <person name="Field M.C."/>
            <person name="Barry J.D."/>
            <person name="Hertz-Fowler C."/>
            <person name="Berriman M."/>
        </authorList>
    </citation>
    <scope>NUCLEOTIDE SEQUENCE</scope>
    <source>
        <strain evidence="6">IL3000</strain>
    </source>
</reference>
<evidence type="ECO:0000256" key="4">
    <source>
        <dbReference type="ARBA" id="ARBA00023136"/>
    </source>
</evidence>
<organism evidence="6">
    <name type="scientific">Trypanosoma congolense (strain IL3000)</name>
    <dbReference type="NCBI Taxonomy" id="1068625"/>
    <lineage>
        <taxon>Eukaryota</taxon>
        <taxon>Discoba</taxon>
        <taxon>Euglenozoa</taxon>
        <taxon>Kinetoplastea</taxon>
        <taxon>Metakinetoplastina</taxon>
        <taxon>Trypanosomatida</taxon>
        <taxon>Trypanosomatidae</taxon>
        <taxon>Trypanosoma</taxon>
        <taxon>Nannomonas</taxon>
    </lineage>
</organism>
<feature type="transmembrane region" description="Helical" evidence="5">
    <location>
        <begin position="224"/>
        <end position="242"/>
    </location>
</feature>
<evidence type="ECO:0000256" key="5">
    <source>
        <dbReference type="SAM" id="Phobius"/>
    </source>
</evidence>
<feature type="transmembrane region" description="Helical" evidence="5">
    <location>
        <begin position="570"/>
        <end position="590"/>
    </location>
</feature>
<dbReference type="VEuPathDB" id="TriTrypDB:TcIL3000_10_13730"/>
<feature type="transmembrane region" description="Helical" evidence="5">
    <location>
        <begin position="349"/>
        <end position="375"/>
    </location>
</feature>
<feature type="transmembrane region" description="Helical" evidence="5">
    <location>
        <begin position="117"/>
        <end position="135"/>
    </location>
</feature>
<feature type="transmembrane region" description="Helical" evidence="5">
    <location>
        <begin position="381"/>
        <end position="403"/>
    </location>
</feature>
<dbReference type="AlphaFoldDB" id="G0UYX0"/>
<dbReference type="GO" id="GO:0016020">
    <property type="term" value="C:membrane"/>
    <property type="evidence" value="ECO:0007669"/>
    <property type="project" value="UniProtKB-SubCell"/>
</dbReference>
<keyword evidence="3 5" id="KW-1133">Transmembrane helix</keyword>
<evidence type="ECO:0000313" key="6">
    <source>
        <dbReference type="EMBL" id="CCC94588.1"/>
    </source>
</evidence>
<feature type="transmembrane region" description="Helical" evidence="5">
    <location>
        <begin position="531"/>
        <end position="550"/>
    </location>
</feature>
<dbReference type="Pfam" id="PF03062">
    <property type="entry name" value="MBOAT"/>
    <property type="match status" value="1"/>
</dbReference>
<dbReference type="GO" id="GO:0016746">
    <property type="term" value="F:acyltransferase activity"/>
    <property type="evidence" value="ECO:0007669"/>
    <property type="project" value="TreeGrafter"/>
</dbReference>
<name>G0UYX0_TRYCI</name>
<feature type="transmembrane region" description="Helical" evidence="5">
    <location>
        <begin position="193"/>
        <end position="212"/>
    </location>
</feature>
<comment type="subcellular location">
    <subcellularLocation>
        <location evidence="1">Membrane</location>
        <topology evidence="1">Multi-pass membrane protein</topology>
    </subcellularLocation>
</comment>
<keyword evidence="2 5" id="KW-0812">Transmembrane</keyword>
<dbReference type="EMBL" id="HE575323">
    <property type="protein sequence ID" value="CCC94588.1"/>
    <property type="molecule type" value="Genomic_DNA"/>
</dbReference>
<gene>
    <name evidence="6" type="ORF">TCIL3000_10_13730</name>
</gene>
<dbReference type="PANTHER" id="PTHR13285">
    <property type="entry name" value="ACYLTRANSFERASE"/>
    <property type="match status" value="1"/>
</dbReference>
<sequence>MFARRNRQHSQPHPSYITAMSSDASCFRRKFVESFMEMLGDIYTPLKTGLRLEHVVYNACYMLIMLYGFIEVAKASRTWSSEFQINPPRWRILTVTSFGSVGYNGLGDIQWRSIDEGFVHLSIIMGVFVMGARAVRQKYCGGGGARVLQWYYVASGLFFMSFLHGPILWVPVALIAMNYVFGVTLVRSRLPPWLFLTVMWSAVVSLMLSAGYYGNTWIIGPKKLGWWVGMVSWVPTFNMSILRMISFNTDLHEASTKISQARAVVTRKHDENCLDCARFRAEHPNKDVAAVRCYKFRSDYPHNPEQYDLLSYMAYMLYPPLYIGGPMSSFNAFLSHCHHATVSMSSAQLIVYAMFILILYAAQVSMLHFIYLSALRKRADILLQLSPTQIAFTLYYSLAFLWLKFSLVWKTGRLAAVADGIDVPEDMRRCYSNTLSLRDFWRDWHASFNVWVVRYMYIPMGGNKYKYVSILPIFLFIAVWHDLELHLIEWAAWTISFFLVELLVGHIWGLPRFAWLRNSKYERMVRTTGGMFTVFGLVLSNMVGFATVWGRTGDSVTGRVIMEMFKASDGTFFFFFLIFFFLLSATGVLLRDEEATQIKWLKERYGIHR</sequence>
<dbReference type="InterPro" id="IPR004299">
    <property type="entry name" value="MBOAT_fam"/>
</dbReference>
<dbReference type="InterPro" id="IPR051085">
    <property type="entry name" value="MB_O-acyltransferase"/>
</dbReference>
<protein>
    <submittedName>
        <fullName evidence="6">Putative glycerol uptake protein</fullName>
    </submittedName>
</protein>
<keyword evidence="4 5" id="KW-0472">Membrane</keyword>
<proteinExistence type="predicted"/>
<dbReference type="GO" id="GO:0005783">
    <property type="term" value="C:endoplasmic reticulum"/>
    <property type="evidence" value="ECO:0007669"/>
    <property type="project" value="TreeGrafter"/>
</dbReference>
<evidence type="ECO:0000256" key="2">
    <source>
        <dbReference type="ARBA" id="ARBA00022692"/>
    </source>
</evidence>
<evidence type="ECO:0000256" key="3">
    <source>
        <dbReference type="ARBA" id="ARBA00022989"/>
    </source>
</evidence>
<feature type="transmembrane region" description="Helical" evidence="5">
    <location>
        <begin position="487"/>
        <end position="510"/>
    </location>
</feature>
<feature type="transmembrane region" description="Helical" evidence="5">
    <location>
        <begin position="147"/>
        <end position="163"/>
    </location>
</feature>